<protein>
    <recommendedName>
        <fullName evidence="3">50S ribosomal protein L7/L12</fullName>
    </recommendedName>
</protein>
<proteinExistence type="predicted"/>
<comment type="caution">
    <text evidence="1">The sequence shown here is derived from an EMBL/GenBank/DDBJ whole genome shotgun (WGS) entry which is preliminary data.</text>
</comment>
<evidence type="ECO:0000313" key="1">
    <source>
        <dbReference type="EMBL" id="OGF18694.1"/>
    </source>
</evidence>
<dbReference type="AlphaFoldDB" id="A0A1F5RW96"/>
<gene>
    <name evidence="1" type="ORF">A3D54_02550</name>
</gene>
<sequence length="181" mass="20383">MPKQKVIFIQKLINNIKENTRRLEELLSGNWEEENGAIGIEQFAAPPDEETTNEQSGEKVIEGVFNGQHMIGPDGKQYNMPPNYASKSKLVEGDILKLVIGQNGKFIYKQIGPIERERIIGLLALGKNGDYFVEQGSRRWRILTASVTYFKGQTGDEAIILVPKYGESNWAAVENIITRNM</sequence>
<dbReference type="EMBL" id="MFFU01000039">
    <property type="protein sequence ID" value="OGF18694.1"/>
    <property type="molecule type" value="Genomic_DNA"/>
</dbReference>
<name>A0A1F5RW96_9BACT</name>
<evidence type="ECO:0000313" key="2">
    <source>
        <dbReference type="Proteomes" id="UP000177691"/>
    </source>
</evidence>
<dbReference type="Proteomes" id="UP000177691">
    <property type="component" value="Unassembled WGS sequence"/>
</dbReference>
<evidence type="ECO:0008006" key="3">
    <source>
        <dbReference type="Google" id="ProtNLM"/>
    </source>
</evidence>
<accession>A0A1F5RW96</accession>
<organism evidence="1 2">
    <name type="scientific">Candidatus Falkowbacteria bacterium RIFCSPHIGHO2_02_FULL_45_15</name>
    <dbReference type="NCBI Taxonomy" id="1797987"/>
    <lineage>
        <taxon>Bacteria</taxon>
        <taxon>Candidatus Falkowiibacteriota</taxon>
    </lineage>
</organism>
<reference evidence="1 2" key="1">
    <citation type="journal article" date="2016" name="Nat. Commun.">
        <title>Thousands of microbial genomes shed light on interconnected biogeochemical processes in an aquifer system.</title>
        <authorList>
            <person name="Anantharaman K."/>
            <person name="Brown C.T."/>
            <person name="Hug L.A."/>
            <person name="Sharon I."/>
            <person name="Castelle C.J."/>
            <person name="Probst A.J."/>
            <person name="Thomas B.C."/>
            <person name="Singh A."/>
            <person name="Wilkins M.J."/>
            <person name="Karaoz U."/>
            <person name="Brodie E.L."/>
            <person name="Williams K.H."/>
            <person name="Hubbard S.S."/>
            <person name="Banfield J.F."/>
        </authorList>
    </citation>
    <scope>NUCLEOTIDE SEQUENCE [LARGE SCALE GENOMIC DNA]</scope>
</reference>